<organism evidence="11 12">
    <name type="scientific">Candidatus Nitrobium versatile</name>
    <dbReference type="NCBI Taxonomy" id="2884831"/>
    <lineage>
        <taxon>Bacteria</taxon>
        <taxon>Pseudomonadati</taxon>
        <taxon>Nitrospirota</taxon>
        <taxon>Nitrospiria</taxon>
        <taxon>Nitrospirales</taxon>
        <taxon>Nitrospiraceae</taxon>
        <taxon>Candidatus Nitrobium</taxon>
    </lineage>
</organism>
<evidence type="ECO:0000313" key="11">
    <source>
        <dbReference type="EMBL" id="MBZ0156703.1"/>
    </source>
</evidence>
<keyword evidence="5" id="KW-0997">Cell inner membrane</keyword>
<protein>
    <recommendedName>
        <fullName evidence="9">Transport permease protein</fullName>
    </recommendedName>
</protein>
<keyword evidence="6 9" id="KW-0812">Transmembrane</keyword>
<dbReference type="EMBL" id="JAIOIV010000084">
    <property type="protein sequence ID" value="MBZ0156703.1"/>
    <property type="molecule type" value="Genomic_DNA"/>
</dbReference>
<dbReference type="InterPro" id="IPR013525">
    <property type="entry name" value="ABC2_TM"/>
</dbReference>
<feature type="domain" description="ABC transmembrane type-2" evidence="10">
    <location>
        <begin position="57"/>
        <end position="277"/>
    </location>
</feature>
<dbReference type="GO" id="GO:0140359">
    <property type="term" value="F:ABC-type transporter activity"/>
    <property type="evidence" value="ECO:0007669"/>
    <property type="project" value="InterPro"/>
</dbReference>
<comment type="similarity">
    <text evidence="2 9">Belongs to the ABC-2 integral membrane protein family.</text>
</comment>
<feature type="transmembrane region" description="Helical" evidence="9">
    <location>
        <begin position="91"/>
        <end position="112"/>
    </location>
</feature>
<dbReference type="Pfam" id="PF01061">
    <property type="entry name" value="ABC2_membrane"/>
    <property type="match status" value="1"/>
</dbReference>
<reference evidence="11" key="1">
    <citation type="journal article" date="2021" name="bioRxiv">
        <title>Unraveling nitrogen, sulfur and carbon metabolic pathways and microbial community transcriptional responses to substrate deprivation and toxicity stresses in a bioreactor mimicking anoxic brackish coastal sediment conditions.</title>
        <authorList>
            <person name="Martins P.D."/>
            <person name="Echeveste M.J."/>
            <person name="Arshad A."/>
            <person name="Kurth J."/>
            <person name="Ouboter H."/>
            <person name="Jetten M.S.M."/>
            <person name="Welte C.U."/>
        </authorList>
    </citation>
    <scope>NUCLEOTIDE SEQUENCE</scope>
    <source>
        <strain evidence="11">MAG_39</strain>
    </source>
</reference>
<dbReference type="GO" id="GO:0015920">
    <property type="term" value="P:lipopolysaccharide transport"/>
    <property type="evidence" value="ECO:0007669"/>
    <property type="project" value="TreeGrafter"/>
</dbReference>
<name>A0A953J5G9_9BACT</name>
<gene>
    <name evidence="11" type="ORF">K8I29_10915</name>
</gene>
<dbReference type="PANTHER" id="PTHR30413">
    <property type="entry name" value="INNER MEMBRANE TRANSPORT PERMEASE"/>
    <property type="match status" value="1"/>
</dbReference>
<evidence type="ECO:0000259" key="10">
    <source>
        <dbReference type="PROSITE" id="PS51012"/>
    </source>
</evidence>
<keyword evidence="7 9" id="KW-1133">Transmembrane helix</keyword>
<feature type="transmembrane region" description="Helical" evidence="9">
    <location>
        <begin position="198"/>
        <end position="217"/>
    </location>
</feature>
<keyword evidence="4 9" id="KW-1003">Cell membrane</keyword>
<comment type="caution">
    <text evidence="11">The sequence shown here is derived from an EMBL/GenBank/DDBJ whole genome shotgun (WGS) entry which is preliminary data.</text>
</comment>
<comment type="subcellular location">
    <subcellularLocation>
        <location evidence="1">Cell inner membrane</location>
        <topology evidence="1">Multi-pass membrane protein</topology>
    </subcellularLocation>
    <subcellularLocation>
        <location evidence="9">Cell membrane</location>
        <topology evidence="9">Multi-pass membrane protein</topology>
    </subcellularLocation>
</comment>
<evidence type="ECO:0000256" key="8">
    <source>
        <dbReference type="ARBA" id="ARBA00023136"/>
    </source>
</evidence>
<feature type="transmembrane region" description="Helical" evidence="9">
    <location>
        <begin position="167"/>
        <end position="191"/>
    </location>
</feature>
<evidence type="ECO:0000256" key="5">
    <source>
        <dbReference type="ARBA" id="ARBA00022519"/>
    </source>
</evidence>
<evidence type="ECO:0000256" key="7">
    <source>
        <dbReference type="ARBA" id="ARBA00022989"/>
    </source>
</evidence>
<dbReference type="AlphaFoldDB" id="A0A953J5G9"/>
<feature type="transmembrane region" description="Helical" evidence="9">
    <location>
        <begin position="256"/>
        <end position="276"/>
    </location>
</feature>
<dbReference type="GO" id="GO:0005886">
    <property type="term" value="C:plasma membrane"/>
    <property type="evidence" value="ECO:0007669"/>
    <property type="project" value="UniProtKB-SubCell"/>
</dbReference>
<dbReference type="InterPro" id="IPR047817">
    <property type="entry name" value="ABC2_TM_bact-type"/>
</dbReference>
<evidence type="ECO:0000256" key="4">
    <source>
        <dbReference type="ARBA" id="ARBA00022475"/>
    </source>
</evidence>
<evidence type="ECO:0000313" key="12">
    <source>
        <dbReference type="Proteomes" id="UP000705867"/>
    </source>
</evidence>
<reference evidence="11" key="2">
    <citation type="submission" date="2021-08" db="EMBL/GenBank/DDBJ databases">
        <authorList>
            <person name="Dalcin Martins P."/>
        </authorList>
    </citation>
    <scope>NUCLEOTIDE SEQUENCE</scope>
    <source>
        <strain evidence="11">MAG_39</strain>
    </source>
</reference>
<accession>A0A953J5G9</accession>
<dbReference type="PANTHER" id="PTHR30413:SF8">
    <property type="entry name" value="TRANSPORT PERMEASE PROTEIN"/>
    <property type="match status" value="1"/>
</dbReference>
<sequence>MTKNPKETITTYEPDNSLRRGYLSVFGEILAEVRQNRWLMYQLFKRDFLALYKQSLLGILWAFILPLASMALFMLLNRSGIFLIGDTGTPYPIYAVLGLSFWQLFSAGIVASSNALVKAGSMIIQINFSRKSLVLASSGQAAVSFLIQFILVLLLFAWYGIMPSAGILAVPLVVVPIVLLTLGMGFIFALLNGIFRDVGTVLSMMVTFLMFLTPVLYMKPKHGVLLQVTKYNPLYYLVSGARDLVLTGTIAEQDGFFLSVLLSVAVFLAGLVVFHLTETRIAERI</sequence>
<evidence type="ECO:0000256" key="3">
    <source>
        <dbReference type="ARBA" id="ARBA00022448"/>
    </source>
</evidence>
<dbReference type="Proteomes" id="UP000705867">
    <property type="component" value="Unassembled WGS sequence"/>
</dbReference>
<evidence type="ECO:0000256" key="2">
    <source>
        <dbReference type="ARBA" id="ARBA00007783"/>
    </source>
</evidence>
<keyword evidence="8 9" id="KW-0472">Membrane</keyword>
<feature type="transmembrane region" description="Helical" evidence="9">
    <location>
        <begin position="55"/>
        <end position="76"/>
    </location>
</feature>
<evidence type="ECO:0000256" key="9">
    <source>
        <dbReference type="RuleBase" id="RU361157"/>
    </source>
</evidence>
<evidence type="ECO:0000256" key="1">
    <source>
        <dbReference type="ARBA" id="ARBA00004429"/>
    </source>
</evidence>
<dbReference type="PROSITE" id="PS51012">
    <property type="entry name" value="ABC_TM2"/>
    <property type="match status" value="1"/>
</dbReference>
<keyword evidence="3 9" id="KW-0813">Transport</keyword>
<evidence type="ECO:0000256" key="6">
    <source>
        <dbReference type="ARBA" id="ARBA00022692"/>
    </source>
</evidence>
<feature type="transmembrane region" description="Helical" evidence="9">
    <location>
        <begin position="133"/>
        <end position="161"/>
    </location>
</feature>
<proteinExistence type="inferred from homology"/>